<organism evidence="2 3">
    <name type="scientific">Pyrinomonas methylaliphatogenes</name>
    <dbReference type="NCBI Taxonomy" id="454194"/>
    <lineage>
        <taxon>Bacteria</taxon>
        <taxon>Pseudomonadati</taxon>
        <taxon>Acidobacteriota</taxon>
        <taxon>Blastocatellia</taxon>
        <taxon>Blastocatellales</taxon>
        <taxon>Pyrinomonadaceae</taxon>
        <taxon>Pyrinomonas</taxon>
    </lineage>
</organism>
<dbReference type="Proteomes" id="UP000031518">
    <property type="component" value="Unassembled WGS sequence"/>
</dbReference>
<reference evidence="2 3" key="2">
    <citation type="submission" date="2015-01" db="EMBL/GenBank/DDBJ databases">
        <title>Complete genome sequence of Pyrinomonas methylaliphatogenes type strain K22T.</title>
        <authorList>
            <person name="Lee K.C.Y."/>
            <person name="Power J.F."/>
            <person name="Dunfield P.F."/>
            <person name="Morgan X.C."/>
            <person name="Huttenhower C."/>
            <person name="Stott M.B."/>
        </authorList>
    </citation>
    <scope>NUCLEOTIDE SEQUENCE [LARGE SCALE GENOMIC DNA]</scope>
    <source>
        <strain evidence="2 3">K22</strain>
    </source>
</reference>
<dbReference type="AlphaFoldDB" id="A0A0B6WVH5"/>
<accession>A0A0B6WVH5</accession>
<dbReference type="OrthoDB" id="1525154at2"/>
<gene>
    <name evidence="2" type="ORF">PYK22_01296</name>
</gene>
<protein>
    <submittedName>
        <fullName evidence="2">Uncharacterized protein</fullName>
    </submittedName>
</protein>
<keyword evidence="1" id="KW-1133">Transmembrane helix</keyword>
<dbReference type="EMBL" id="CBXV010000004">
    <property type="protein sequence ID" value="CDM65298.1"/>
    <property type="molecule type" value="Genomic_DNA"/>
</dbReference>
<feature type="transmembrane region" description="Helical" evidence="1">
    <location>
        <begin position="7"/>
        <end position="28"/>
    </location>
</feature>
<feature type="transmembrane region" description="Helical" evidence="1">
    <location>
        <begin position="34"/>
        <end position="56"/>
    </location>
</feature>
<evidence type="ECO:0000256" key="1">
    <source>
        <dbReference type="SAM" id="Phobius"/>
    </source>
</evidence>
<keyword evidence="1" id="KW-0472">Membrane</keyword>
<keyword evidence="3" id="KW-1185">Reference proteome</keyword>
<keyword evidence="1" id="KW-0812">Transmembrane</keyword>
<evidence type="ECO:0000313" key="2">
    <source>
        <dbReference type="EMBL" id="CDM65298.1"/>
    </source>
</evidence>
<sequence length="135" mass="15766">MKFILDNIELILSGAGLIVIWLVPSFVIYGRYDIWQVTALTAITVGLLHGVIFWLIRRRQRQVREEAIKEMRLMLRDIINNQLTIIMASASQSETKNVERVTRSIQRISELLETLSEESLRAWKSRYARTLKPRP</sequence>
<evidence type="ECO:0000313" key="3">
    <source>
        <dbReference type="Proteomes" id="UP000031518"/>
    </source>
</evidence>
<reference evidence="2 3" key="1">
    <citation type="submission" date="2013-12" db="EMBL/GenBank/DDBJ databases">
        <authorList>
            <person name="Stott M."/>
        </authorList>
    </citation>
    <scope>NUCLEOTIDE SEQUENCE [LARGE SCALE GENOMIC DNA]</scope>
    <source>
        <strain evidence="2 3">K22</strain>
    </source>
</reference>
<dbReference type="RefSeq" id="WP_041975298.1">
    <property type="nucleotide sequence ID" value="NZ_CBXV010000004.1"/>
</dbReference>
<proteinExistence type="predicted"/>
<name>A0A0B6WVH5_9BACT</name>